<reference evidence="3" key="1">
    <citation type="submission" date="2018-06" db="EMBL/GenBank/DDBJ databases">
        <authorList>
            <person name="Zhirakovskaya E."/>
        </authorList>
    </citation>
    <scope>NUCLEOTIDE SEQUENCE</scope>
</reference>
<dbReference type="AlphaFoldDB" id="A0A3B0RAM3"/>
<dbReference type="InterPro" id="IPR052913">
    <property type="entry name" value="Glycopeptide_resist_protein"/>
</dbReference>
<dbReference type="EMBL" id="UOEI01000009">
    <property type="protein sequence ID" value="VAV89189.1"/>
    <property type="molecule type" value="Genomic_DNA"/>
</dbReference>
<gene>
    <name evidence="3" type="ORF">MNBD_ACTINO01-925</name>
</gene>
<evidence type="ECO:0000313" key="3">
    <source>
        <dbReference type="EMBL" id="VAV89189.1"/>
    </source>
</evidence>
<dbReference type="PANTHER" id="PTHR35788:SF1">
    <property type="entry name" value="EXPORTED PROTEIN"/>
    <property type="match status" value="1"/>
</dbReference>
<feature type="compositionally biased region" description="Low complexity" evidence="1">
    <location>
        <begin position="558"/>
        <end position="605"/>
    </location>
</feature>
<evidence type="ECO:0000256" key="1">
    <source>
        <dbReference type="SAM" id="MobiDB-lite"/>
    </source>
</evidence>
<feature type="region of interest" description="Disordered" evidence="1">
    <location>
        <begin position="549"/>
        <end position="605"/>
    </location>
</feature>
<sequence>MRRFIIATALAVPVVVMLFVAAGYLHDEVIAPDRVSRGVSVVGVDVSRYTLDETAAVVTAYEQQLVAEPVELVIDGKTVELDPQDVGLDIDEVAVAEEALSVRRKSGITSNVSAWGRSFLSSASVDAPVTVDEEAIATVLEELSLTAINKPAYDGAIKVENGEIIAEYPQAGLRVDLDAAVPLIAAQLVGLDRDPIEIPLMPIEPQITDADVDAALALAKALTDQPVRLRASGQTGTILFTPAGLVSALRSEIVVNSPAVLTVDLDPDVLTEIAARSLDQFTVPPIDATFELAETLPEDGAEDAEPVKTLEIVPSIRGQKADLTAIPDIVEAAALGSGTGTIPMIDGDEAEFSTAMAEAMGPFGEVSSFTTYHPAGQSRVTNIQLLADEIRGAIVMPDEQFSVNDRAGERTLAEGYVRAGAIINGRVQCCDSKVNIGGGTSQFATTFYNAVFFGCYEDVFHQPHSLYFSRYPYVREATLGWPMPDVIFKNDSEAVVYIDTTYTSTSITVTLYGNNGGRTCTSSTEGNTVTRTMTWPDGSVTQQHWEWNYRQPTKEEPTTTTTTEAPHDTTTTTEAPTTTTAPPTTTTTTGATTTTTAPTTSGGGG</sequence>
<feature type="domain" description="YoaR-like putative peptidoglycan binding" evidence="2">
    <location>
        <begin position="80"/>
        <end position="194"/>
    </location>
</feature>
<organism evidence="3">
    <name type="scientific">hydrothermal vent metagenome</name>
    <dbReference type="NCBI Taxonomy" id="652676"/>
    <lineage>
        <taxon>unclassified sequences</taxon>
        <taxon>metagenomes</taxon>
        <taxon>ecological metagenomes</taxon>
    </lineage>
</organism>
<accession>A0A3B0RAM3</accession>
<dbReference type="InterPro" id="IPR007391">
    <property type="entry name" value="Vancomycin_resist_VanW"/>
</dbReference>
<dbReference type="PANTHER" id="PTHR35788">
    <property type="entry name" value="EXPORTED PROTEIN-RELATED"/>
    <property type="match status" value="1"/>
</dbReference>
<name>A0A3B0RAM3_9ZZZZ</name>
<proteinExistence type="predicted"/>
<dbReference type="Pfam" id="PF12229">
    <property type="entry name" value="PG_binding_4"/>
    <property type="match status" value="1"/>
</dbReference>
<protein>
    <recommendedName>
        <fullName evidence="2">YoaR-like putative peptidoglycan binding domain-containing protein</fullName>
    </recommendedName>
</protein>
<evidence type="ECO:0000259" key="2">
    <source>
        <dbReference type="Pfam" id="PF12229"/>
    </source>
</evidence>
<dbReference type="InterPro" id="IPR022029">
    <property type="entry name" value="YoaR-like_PG-bd"/>
</dbReference>
<dbReference type="Pfam" id="PF04294">
    <property type="entry name" value="VanW"/>
    <property type="match status" value="1"/>
</dbReference>